<comment type="subcellular location">
    <subcellularLocation>
        <location evidence="1 4">Cytoplasm</location>
    </subcellularLocation>
</comment>
<keyword evidence="2 4" id="KW-0963">Cytoplasm</keyword>
<sequence>MEIEQTAIAGTLESSDIQITVSKSTAGINIELDSQVAKQYGTQIKKVLMDTLNSYGITSVKVKAVDKGALDCTIKARIIAALNRSLGKQNTDIDWEVL</sequence>
<comment type="similarity">
    <text evidence="4">Belongs to the CitD family.</text>
</comment>
<evidence type="ECO:0000313" key="7">
    <source>
        <dbReference type="Proteomes" id="UP001249945"/>
    </source>
</evidence>
<dbReference type="NCBIfam" id="NF009726">
    <property type="entry name" value="PRK13253.1"/>
    <property type="match status" value="1"/>
</dbReference>
<dbReference type="Pfam" id="PF06857">
    <property type="entry name" value="ACP"/>
    <property type="match status" value="1"/>
</dbReference>
<comment type="function">
    <text evidence="4">Covalent carrier of the coenzyme of citrate lyase.</text>
</comment>
<dbReference type="Proteomes" id="UP001249945">
    <property type="component" value="Unassembled WGS sequence"/>
</dbReference>
<comment type="subunit">
    <text evidence="4">Oligomer with a subunit composition of (alpha,beta,gamma)6.</text>
</comment>
<dbReference type="InterPro" id="IPR023439">
    <property type="entry name" value="Mal_deCO2ase/Cit_lyase_ACP"/>
</dbReference>
<dbReference type="EMBL" id="JALRMR010000018">
    <property type="protein sequence ID" value="MDT1975240.1"/>
    <property type="molecule type" value="Genomic_DNA"/>
</dbReference>
<dbReference type="GO" id="GO:0016829">
    <property type="term" value="F:lyase activity"/>
    <property type="evidence" value="ECO:0007669"/>
    <property type="project" value="UniProtKB-KW"/>
</dbReference>
<comment type="caution">
    <text evidence="6">The sequence shown here is derived from an EMBL/GenBank/DDBJ whole genome shotgun (WGS) entry which is preliminary data.</text>
</comment>
<reference evidence="6" key="1">
    <citation type="submission" date="2022-04" db="EMBL/GenBank/DDBJ databases">
        <title>Draft genome sequences of lactic acid bacteria (LAB) strains involved in meat spoilage.</title>
        <authorList>
            <person name="Palevich N."/>
        </authorList>
    </citation>
    <scope>NUCLEOTIDE SEQUENCE</scope>
    <source>
        <strain evidence="6">9-14</strain>
    </source>
</reference>
<evidence type="ECO:0000256" key="5">
    <source>
        <dbReference type="PIRSR" id="PIRSR002736-50"/>
    </source>
</evidence>
<keyword evidence="3 4" id="KW-0597">Phosphoprotein</keyword>
<evidence type="ECO:0000256" key="3">
    <source>
        <dbReference type="ARBA" id="ARBA00022553"/>
    </source>
</evidence>
<protein>
    <recommendedName>
        <fullName evidence="4">Citrate lyase acyl carrier protein</fullName>
    </recommendedName>
    <alternativeName>
        <fullName evidence="4">Citrate lyase gamma chain</fullName>
    </alternativeName>
</protein>
<name>A0AAW8RC40_CARDV</name>
<keyword evidence="6" id="KW-0456">Lyase</keyword>
<dbReference type="AlphaFoldDB" id="A0AAW8RC40"/>
<evidence type="ECO:0000256" key="2">
    <source>
        <dbReference type="ARBA" id="ARBA00022490"/>
    </source>
</evidence>
<dbReference type="HAMAP" id="MF_00805">
    <property type="entry name" value="CitD"/>
    <property type="match status" value="1"/>
</dbReference>
<dbReference type="NCBIfam" id="TIGR01608">
    <property type="entry name" value="citD"/>
    <property type="match status" value="1"/>
</dbReference>
<feature type="modified residue" description="O-(phosphoribosyl dephospho-coenzyme A)serine" evidence="4 5">
    <location>
        <position position="14"/>
    </location>
</feature>
<dbReference type="GO" id="GO:0005737">
    <property type="term" value="C:cytoplasm"/>
    <property type="evidence" value="ECO:0007669"/>
    <property type="project" value="UniProtKB-SubCell"/>
</dbReference>
<dbReference type="RefSeq" id="WP_311780950.1">
    <property type="nucleotide sequence ID" value="NZ_JALRMQ010000009.1"/>
</dbReference>
<organism evidence="6 7">
    <name type="scientific">Carnobacterium divergens</name>
    <name type="common">Lactobacillus divergens</name>
    <dbReference type="NCBI Taxonomy" id="2748"/>
    <lineage>
        <taxon>Bacteria</taxon>
        <taxon>Bacillati</taxon>
        <taxon>Bacillota</taxon>
        <taxon>Bacilli</taxon>
        <taxon>Lactobacillales</taxon>
        <taxon>Carnobacteriaceae</taxon>
        <taxon>Carnobacterium</taxon>
    </lineage>
</organism>
<evidence type="ECO:0000256" key="4">
    <source>
        <dbReference type="HAMAP-Rule" id="MF_00805"/>
    </source>
</evidence>
<dbReference type="InterPro" id="IPR006495">
    <property type="entry name" value="CitD"/>
</dbReference>
<proteinExistence type="inferred from homology"/>
<dbReference type="PIRSF" id="PIRSF002736">
    <property type="entry name" value="Citrt_lyas_gamma"/>
    <property type="match status" value="1"/>
</dbReference>
<accession>A0AAW8RC40</accession>
<gene>
    <name evidence="4 6" type="primary">citD</name>
    <name evidence="6" type="ORF">MX635_12600</name>
</gene>
<evidence type="ECO:0000313" key="6">
    <source>
        <dbReference type="EMBL" id="MDT1975240.1"/>
    </source>
</evidence>
<evidence type="ECO:0000256" key="1">
    <source>
        <dbReference type="ARBA" id="ARBA00004496"/>
    </source>
</evidence>